<dbReference type="RefSeq" id="WP_068990944.1">
    <property type="nucleotide sequence ID" value="NZ_CP012418.1"/>
</dbReference>
<dbReference type="InterPro" id="IPR014958">
    <property type="entry name" value="DGC"/>
</dbReference>
<proteinExistence type="predicted"/>
<evidence type="ECO:0000313" key="2">
    <source>
        <dbReference type="Proteomes" id="UP000094147"/>
    </source>
</evidence>
<keyword evidence="2" id="KW-1185">Reference proteome</keyword>
<dbReference type="EMBL" id="CP012418">
    <property type="protein sequence ID" value="AOE49834.1"/>
    <property type="molecule type" value="Genomic_DNA"/>
</dbReference>
<reference evidence="2" key="1">
    <citation type="submission" date="2015-08" db="EMBL/GenBank/DDBJ databases">
        <authorList>
            <person name="Kim K.M."/>
        </authorList>
    </citation>
    <scope>NUCLEOTIDE SEQUENCE [LARGE SCALE GENOMIC DNA]</scope>
    <source>
        <strain evidence="2">KCTC 23892</strain>
    </source>
</reference>
<protein>
    <submittedName>
        <fullName evidence="1">Zinc-binding protein</fullName>
    </submittedName>
</protein>
<dbReference type="Pfam" id="PF08859">
    <property type="entry name" value="DGC"/>
    <property type="match status" value="1"/>
</dbReference>
<dbReference type="STRING" id="1144748.KS2013_1114"/>
<dbReference type="PIRSF" id="PIRSF037181">
    <property type="entry name" value="DGC"/>
    <property type="match status" value="1"/>
</dbReference>
<dbReference type="AlphaFoldDB" id="A0A1B3BAN5"/>
<gene>
    <name evidence="1" type="ORF">KS2013_1114</name>
</gene>
<name>A0A1B3BAN5_9GAMM</name>
<dbReference type="Proteomes" id="UP000094147">
    <property type="component" value="Chromosome"/>
</dbReference>
<sequence length="124" mass="13338">MRLNKMPLIYSCSGCSNLAQTANEVAVTLNQEGVAEMSCIAGVGGNVRSLVKKARSRRPIIVIDGCHLACANACLSQHGVVPDEHIVLTQYGHKKSYNKKPSCRVVNDLLVTIRQIAVKFGGDS</sequence>
<evidence type="ECO:0000313" key="1">
    <source>
        <dbReference type="EMBL" id="AOE49834.1"/>
    </source>
</evidence>
<accession>A0A1B3BAN5</accession>
<dbReference type="OrthoDB" id="2111735at2"/>
<dbReference type="PATRIC" id="fig|1144748.3.peg.1126"/>
<dbReference type="KEGG" id="ksd:KS2013_1114"/>
<organism evidence="1 2">
    <name type="scientific">Kangiella sediminilitoris</name>
    <dbReference type="NCBI Taxonomy" id="1144748"/>
    <lineage>
        <taxon>Bacteria</taxon>
        <taxon>Pseudomonadati</taxon>
        <taxon>Pseudomonadota</taxon>
        <taxon>Gammaproteobacteria</taxon>
        <taxon>Kangiellales</taxon>
        <taxon>Kangiellaceae</taxon>
        <taxon>Kangiella</taxon>
    </lineage>
</organism>